<sequence>MGENSEGTWLKAKNLGGNEFVCFAGASLNSPKLTGQVQPTPTQFFGNIPFITTCGGELVDYPEGTYLNFQNPLGQEGPTFTRPTSHPMIVDRGAVQTKARVAVPKGKSKSKADATLLSLSTPQIGNALNPKAENRSSSVGLSGFSSSLTSSQLSLSENSKANTWTTDLTIPILTPSIVGG</sequence>
<protein>
    <submittedName>
        <fullName evidence="1">Uncharacterized protein</fullName>
    </submittedName>
</protein>
<accession>A0AAW1Y181</accession>
<comment type="caution">
    <text evidence="1">The sequence shown here is derived from an EMBL/GenBank/DDBJ whole genome shotgun (WGS) entry which is preliminary data.</text>
</comment>
<dbReference type="EMBL" id="JBEDUW010000002">
    <property type="protein sequence ID" value="KAK9942725.1"/>
    <property type="molecule type" value="Genomic_DNA"/>
</dbReference>
<evidence type="ECO:0000313" key="1">
    <source>
        <dbReference type="EMBL" id="KAK9942725.1"/>
    </source>
</evidence>
<dbReference type="AlphaFoldDB" id="A0AAW1Y181"/>
<name>A0AAW1Y181_RUBAR</name>
<gene>
    <name evidence="1" type="ORF">M0R45_008375</name>
</gene>
<dbReference type="Proteomes" id="UP001457282">
    <property type="component" value="Unassembled WGS sequence"/>
</dbReference>
<reference evidence="1 2" key="1">
    <citation type="journal article" date="2023" name="G3 (Bethesda)">
        <title>A chromosome-length genome assembly and annotation of blackberry (Rubus argutus, cv. 'Hillquist').</title>
        <authorList>
            <person name="Bruna T."/>
            <person name="Aryal R."/>
            <person name="Dudchenko O."/>
            <person name="Sargent D.J."/>
            <person name="Mead D."/>
            <person name="Buti M."/>
            <person name="Cavallini A."/>
            <person name="Hytonen T."/>
            <person name="Andres J."/>
            <person name="Pham M."/>
            <person name="Weisz D."/>
            <person name="Mascagni F."/>
            <person name="Usai G."/>
            <person name="Natali L."/>
            <person name="Bassil N."/>
            <person name="Fernandez G.E."/>
            <person name="Lomsadze A."/>
            <person name="Armour M."/>
            <person name="Olukolu B."/>
            <person name="Poorten T."/>
            <person name="Britton C."/>
            <person name="Davik J."/>
            <person name="Ashrafi H."/>
            <person name="Aiden E.L."/>
            <person name="Borodovsky M."/>
            <person name="Worthington M."/>
        </authorList>
    </citation>
    <scope>NUCLEOTIDE SEQUENCE [LARGE SCALE GENOMIC DNA]</scope>
    <source>
        <strain evidence="1">PI 553951</strain>
    </source>
</reference>
<organism evidence="1 2">
    <name type="scientific">Rubus argutus</name>
    <name type="common">Southern blackberry</name>
    <dbReference type="NCBI Taxonomy" id="59490"/>
    <lineage>
        <taxon>Eukaryota</taxon>
        <taxon>Viridiplantae</taxon>
        <taxon>Streptophyta</taxon>
        <taxon>Embryophyta</taxon>
        <taxon>Tracheophyta</taxon>
        <taxon>Spermatophyta</taxon>
        <taxon>Magnoliopsida</taxon>
        <taxon>eudicotyledons</taxon>
        <taxon>Gunneridae</taxon>
        <taxon>Pentapetalae</taxon>
        <taxon>rosids</taxon>
        <taxon>fabids</taxon>
        <taxon>Rosales</taxon>
        <taxon>Rosaceae</taxon>
        <taxon>Rosoideae</taxon>
        <taxon>Rosoideae incertae sedis</taxon>
        <taxon>Rubus</taxon>
    </lineage>
</organism>
<evidence type="ECO:0000313" key="2">
    <source>
        <dbReference type="Proteomes" id="UP001457282"/>
    </source>
</evidence>
<proteinExistence type="predicted"/>
<keyword evidence="2" id="KW-1185">Reference proteome</keyword>